<sequence length="54" mass="6842">MLTMEETEKIYQERIDSESWHGPYTKEEIRIQKERRKKIEKYKRQLLTEEQQKK</sequence>
<comment type="caution">
    <text evidence="1">The sequence shown here is derived from an EMBL/GenBank/DDBJ whole genome shotgun (WGS) entry which is preliminary data.</text>
</comment>
<evidence type="ECO:0000313" key="2">
    <source>
        <dbReference type="Proteomes" id="UP000017415"/>
    </source>
</evidence>
<dbReference type="HOGENOM" id="CLU_210325_0_0_9"/>
<dbReference type="GeneID" id="60872917"/>
<dbReference type="AlphaFoldDB" id="S1RHH5"/>
<dbReference type="RefSeq" id="WP_016251400.1">
    <property type="nucleotide sequence ID" value="NZ_ASWI01000004.1"/>
</dbReference>
<reference evidence="1 2" key="1">
    <citation type="submission" date="2013-10" db="EMBL/GenBank/DDBJ databases">
        <title>The Genome Sequence of Enterococcus cecorum DSM 20682 (= ATCC 43198) (Illumina assembly).</title>
        <authorList>
            <consortium name="The Broad Institute Genomics Platform"/>
            <consortium name="The Broad Institute Genome Sequencing Center for Infectious Disease"/>
            <person name="Earl A."/>
            <person name="Russ C."/>
            <person name="Gilmore M."/>
            <person name="Surin D."/>
            <person name="Walker B."/>
            <person name="Young S."/>
            <person name="Zeng Q."/>
            <person name="Gargeya S."/>
            <person name="Fitzgerald M."/>
            <person name="Haas B."/>
            <person name="Abouelleil A."/>
            <person name="Allen A.W."/>
            <person name="Alvarado L."/>
            <person name="Arachchi H.M."/>
            <person name="Berlin A.M."/>
            <person name="Chapman S.B."/>
            <person name="Gainer-Dewar J."/>
            <person name="Goldberg J."/>
            <person name="Griggs A."/>
            <person name="Gujja S."/>
            <person name="Hansen M."/>
            <person name="Howarth C."/>
            <person name="Imamovic A."/>
            <person name="Ireland A."/>
            <person name="Larimer J."/>
            <person name="McCowan C."/>
            <person name="Murphy C."/>
            <person name="Pearson M."/>
            <person name="Poon T.W."/>
            <person name="Priest M."/>
            <person name="Roberts A."/>
            <person name="Saif S."/>
            <person name="Shea T."/>
            <person name="Sisk P."/>
            <person name="Sykes S."/>
            <person name="Wortman J."/>
            <person name="Nusbaum C."/>
            <person name="Birren B."/>
        </authorList>
    </citation>
    <scope>NUCLEOTIDE SEQUENCE [LARGE SCALE GENOMIC DNA]</scope>
    <source>
        <strain evidence="1 2">ATCC 43198</strain>
    </source>
</reference>
<protein>
    <submittedName>
        <fullName evidence="1">Uncharacterized protein</fullName>
    </submittedName>
</protein>
<evidence type="ECO:0000313" key="1">
    <source>
        <dbReference type="EMBL" id="ESK60490.1"/>
    </source>
</evidence>
<keyword evidence="2" id="KW-1185">Reference proteome</keyword>
<dbReference type="PATRIC" id="fig|1121864.4.peg.1224"/>
<name>S1RHH5_9ENTE</name>
<accession>S1RHH5</accession>
<organism evidence="1 2">
    <name type="scientific">Enterococcus cecorum DSM 20682 = ATCC 43198</name>
    <dbReference type="NCBI Taxonomy" id="1121864"/>
    <lineage>
        <taxon>Bacteria</taxon>
        <taxon>Bacillati</taxon>
        <taxon>Bacillota</taxon>
        <taxon>Bacilli</taxon>
        <taxon>Lactobacillales</taxon>
        <taxon>Enterococcaceae</taxon>
        <taxon>Enterococcus</taxon>
    </lineage>
</organism>
<gene>
    <name evidence="1" type="ORF">OMO_02149</name>
</gene>
<proteinExistence type="predicted"/>
<dbReference type="EMBL" id="AHYS01000011">
    <property type="protein sequence ID" value="ESK60490.1"/>
    <property type="molecule type" value="Genomic_DNA"/>
</dbReference>
<dbReference type="Proteomes" id="UP000017415">
    <property type="component" value="Unassembled WGS sequence"/>
</dbReference>